<dbReference type="GO" id="GO:0006790">
    <property type="term" value="P:sulfur compound metabolic process"/>
    <property type="evidence" value="ECO:0007669"/>
    <property type="project" value="TreeGrafter"/>
</dbReference>
<dbReference type="InterPro" id="IPR000572">
    <property type="entry name" value="OxRdtase_Mopterin-bd_dom"/>
</dbReference>
<dbReference type="EMBL" id="LT882686">
    <property type="protein sequence ID" value="SMY28713.1"/>
    <property type="molecule type" value="Genomic_DNA"/>
</dbReference>
<evidence type="ECO:0000313" key="8">
    <source>
        <dbReference type="Proteomes" id="UP000215453"/>
    </source>
</evidence>
<gene>
    <name evidence="7" type="ORF">ZT1A5_G10159</name>
</gene>
<dbReference type="InterPro" id="IPR005066">
    <property type="entry name" value="MoCF_OxRdtse_dimer"/>
</dbReference>
<keyword evidence="3" id="KW-0479">Metal-binding</keyword>
<dbReference type="Gene3D" id="3.90.420.10">
    <property type="entry name" value="Oxidoreductase, molybdopterin-binding domain"/>
    <property type="match status" value="1"/>
</dbReference>
<dbReference type="PRINTS" id="PR00407">
    <property type="entry name" value="EUMOPTERIN"/>
</dbReference>
<keyword evidence="2" id="KW-0500">Molybdenum</keyword>
<dbReference type="InterPro" id="IPR036374">
    <property type="entry name" value="OxRdtase_Mopterin-bd_sf"/>
</dbReference>
<dbReference type="AlphaFoldDB" id="A0A1Y6LWE2"/>
<dbReference type="GO" id="GO:0005739">
    <property type="term" value="C:mitochondrion"/>
    <property type="evidence" value="ECO:0007669"/>
    <property type="project" value="TreeGrafter"/>
</dbReference>
<dbReference type="GO" id="GO:0020037">
    <property type="term" value="F:heme binding"/>
    <property type="evidence" value="ECO:0007669"/>
    <property type="project" value="TreeGrafter"/>
</dbReference>
<keyword evidence="4" id="KW-0560">Oxidoreductase</keyword>
<dbReference type="GO" id="GO:0043546">
    <property type="term" value="F:molybdopterin cofactor binding"/>
    <property type="evidence" value="ECO:0007669"/>
    <property type="project" value="TreeGrafter"/>
</dbReference>
<protein>
    <recommendedName>
        <fullName evidence="9">Oxidoreductase molybdopterin-binding domain-containing protein</fullName>
    </recommendedName>
</protein>
<feature type="domain" description="Moybdenum cofactor oxidoreductase dimerisation" evidence="6">
    <location>
        <begin position="239"/>
        <end position="335"/>
    </location>
</feature>
<name>A0A1Y6LWE2_ZYMTR</name>
<feature type="domain" description="Oxidoreductase molybdopterin-binding" evidence="5">
    <location>
        <begin position="48"/>
        <end position="215"/>
    </location>
</feature>
<evidence type="ECO:0000259" key="5">
    <source>
        <dbReference type="Pfam" id="PF00174"/>
    </source>
</evidence>
<dbReference type="GO" id="GO:0008482">
    <property type="term" value="F:sulfite oxidase activity"/>
    <property type="evidence" value="ECO:0007669"/>
    <property type="project" value="TreeGrafter"/>
</dbReference>
<dbReference type="SUPFAM" id="SSF56524">
    <property type="entry name" value="Oxidoreductase molybdopterin-binding domain"/>
    <property type="match status" value="1"/>
</dbReference>
<dbReference type="Proteomes" id="UP000215453">
    <property type="component" value="Chromosome 11"/>
</dbReference>
<dbReference type="SUPFAM" id="SSF81296">
    <property type="entry name" value="E set domains"/>
    <property type="match status" value="1"/>
</dbReference>
<accession>A0A1Y6LWE2</accession>
<evidence type="ECO:0000256" key="2">
    <source>
        <dbReference type="ARBA" id="ARBA00022505"/>
    </source>
</evidence>
<dbReference type="PANTHER" id="PTHR19372:SF7">
    <property type="entry name" value="SULFITE OXIDASE, MITOCHONDRIAL"/>
    <property type="match status" value="1"/>
</dbReference>
<organism evidence="7 8">
    <name type="scientific">Zymoseptoria tritici ST99CH_1A5</name>
    <dbReference type="NCBI Taxonomy" id="1276529"/>
    <lineage>
        <taxon>Eukaryota</taxon>
        <taxon>Fungi</taxon>
        <taxon>Dikarya</taxon>
        <taxon>Ascomycota</taxon>
        <taxon>Pezizomycotina</taxon>
        <taxon>Dothideomycetes</taxon>
        <taxon>Dothideomycetidae</taxon>
        <taxon>Mycosphaerellales</taxon>
        <taxon>Mycosphaerellaceae</taxon>
        <taxon>Zymoseptoria</taxon>
    </lineage>
</organism>
<dbReference type="Gene3D" id="2.60.40.650">
    <property type="match status" value="1"/>
</dbReference>
<reference evidence="7 8" key="1">
    <citation type="submission" date="2016-10" db="EMBL/GenBank/DDBJ databases">
        <authorList>
            <person name="Varghese N."/>
        </authorList>
    </citation>
    <scope>NUCLEOTIDE SEQUENCE [LARGE SCALE GENOMIC DNA]</scope>
</reference>
<dbReference type="Pfam" id="PF00174">
    <property type="entry name" value="Oxidored_molyb"/>
    <property type="match status" value="1"/>
</dbReference>
<dbReference type="InterPro" id="IPR014756">
    <property type="entry name" value="Ig_E-set"/>
</dbReference>
<sequence>MSSHDNTFNERLATLSISPPGFHVRPPPPPPSLSSFLTPDSSLFQTIHLGPPIIDPATYRLVITGLVSTPYTLTLPQLLALPSKTITAFHECYGSPLVPPTTRTNRVGNVTWTGVPLCHLLDLAGPLLPGAGFIWSDGLDSGTFAGVTTDRYRKDVTLSKALSSSEEVLVAYAMNGLPLERLRGGPVRLVIPGWYGTNSTKWLCRLTVADRRAEGPFTTVFYNELVPGRDGEEGVKRPVWGVEVNSIVVKPAVGEKVEVTKGVVEVGGWAWSEDGVVGVEVRVDDEDWCKAEVEERRELEWQSFRAEVSVGKGVHKVSARARGRNGEVQPLEGRRNHVHAVEFKVV</sequence>
<evidence type="ECO:0000256" key="4">
    <source>
        <dbReference type="ARBA" id="ARBA00023002"/>
    </source>
</evidence>
<evidence type="ECO:0000256" key="1">
    <source>
        <dbReference type="ARBA" id="ARBA00001924"/>
    </source>
</evidence>
<dbReference type="PANTHER" id="PTHR19372">
    <property type="entry name" value="SULFITE REDUCTASE"/>
    <property type="match status" value="1"/>
</dbReference>
<evidence type="ECO:0000256" key="3">
    <source>
        <dbReference type="ARBA" id="ARBA00022723"/>
    </source>
</evidence>
<comment type="cofactor">
    <cofactor evidence="1">
        <name>Mo-molybdopterin</name>
        <dbReference type="ChEBI" id="CHEBI:71302"/>
    </cofactor>
</comment>
<proteinExistence type="predicted"/>
<evidence type="ECO:0000259" key="6">
    <source>
        <dbReference type="Pfam" id="PF03404"/>
    </source>
</evidence>
<dbReference type="Pfam" id="PF03404">
    <property type="entry name" value="Mo-co_dimer"/>
    <property type="match status" value="1"/>
</dbReference>
<dbReference type="GO" id="GO:0030151">
    <property type="term" value="F:molybdenum ion binding"/>
    <property type="evidence" value="ECO:0007669"/>
    <property type="project" value="InterPro"/>
</dbReference>
<evidence type="ECO:0000313" key="7">
    <source>
        <dbReference type="EMBL" id="SMY28713.1"/>
    </source>
</evidence>
<evidence type="ECO:0008006" key="9">
    <source>
        <dbReference type="Google" id="ProtNLM"/>
    </source>
</evidence>
<dbReference type="InterPro" id="IPR008335">
    <property type="entry name" value="Mopterin_OxRdtase_euk"/>
</dbReference>